<dbReference type="OrthoDB" id="9800974at2"/>
<dbReference type="FunFam" id="3.20.20.80:FF:000135">
    <property type="entry name" value="Beta-galactosidase, putative, bgl35A"/>
    <property type="match status" value="1"/>
</dbReference>
<evidence type="ECO:0000313" key="8">
    <source>
        <dbReference type="Proteomes" id="UP000294359"/>
    </source>
</evidence>
<dbReference type="AlphaFoldDB" id="A0A4P7BCK0"/>
<gene>
    <name evidence="7" type="ORF">E1742_06425</name>
    <name evidence="6" type="ORF">GCM10007388_29990</name>
</gene>
<proteinExistence type="predicted"/>
<dbReference type="Proteomes" id="UP000619512">
    <property type="component" value="Unassembled WGS sequence"/>
</dbReference>
<accession>A0A4P7BCK0</accession>
<feature type="domain" description="Glycoside hydrolase family 42 N-terminal" evidence="4">
    <location>
        <begin position="75"/>
        <end position="242"/>
    </location>
</feature>
<dbReference type="EMBL" id="CP038026">
    <property type="protein sequence ID" value="QBQ35833.1"/>
    <property type="molecule type" value="Genomic_DNA"/>
</dbReference>
<keyword evidence="3" id="KW-0732">Signal</keyword>
<dbReference type="Pfam" id="PF02449">
    <property type="entry name" value="Glyco_hydro_42"/>
    <property type="match status" value="1"/>
</dbReference>
<keyword evidence="1" id="KW-0378">Hydrolase</keyword>
<dbReference type="GO" id="GO:0009341">
    <property type="term" value="C:beta-galactosidase complex"/>
    <property type="evidence" value="ECO:0007669"/>
    <property type="project" value="InterPro"/>
</dbReference>
<dbReference type="RefSeq" id="WP_134384070.1">
    <property type="nucleotide sequence ID" value="NZ_BMWW01000005.1"/>
</dbReference>
<name>A0A4P7BCK0_9BURK</name>
<evidence type="ECO:0000259" key="5">
    <source>
        <dbReference type="Pfam" id="PF18120"/>
    </source>
</evidence>
<organism evidence="6 9">
    <name type="scientific">Pseudoduganella plicata</name>
    <dbReference type="NCBI Taxonomy" id="321984"/>
    <lineage>
        <taxon>Bacteria</taxon>
        <taxon>Pseudomonadati</taxon>
        <taxon>Pseudomonadota</taxon>
        <taxon>Betaproteobacteria</taxon>
        <taxon>Burkholderiales</taxon>
        <taxon>Oxalobacteraceae</taxon>
        <taxon>Telluria group</taxon>
        <taxon>Pseudoduganella</taxon>
    </lineage>
</organism>
<protein>
    <submittedName>
        <fullName evidence="6">Beta-galactosidase</fullName>
    </submittedName>
</protein>
<dbReference type="Pfam" id="PF18120">
    <property type="entry name" value="DUF5597"/>
    <property type="match status" value="1"/>
</dbReference>
<keyword evidence="2" id="KW-0326">Glycosidase</keyword>
<dbReference type="GO" id="GO:0005975">
    <property type="term" value="P:carbohydrate metabolic process"/>
    <property type="evidence" value="ECO:0007669"/>
    <property type="project" value="InterPro"/>
</dbReference>
<reference evidence="6" key="3">
    <citation type="submission" date="2022-12" db="EMBL/GenBank/DDBJ databases">
        <authorList>
            <person name="Sun Q."/>
            <person name="Kim S."/>
        </authorList>
    </citation>
    <scope>NUCLEOTIDE SEQUENCE</scope>
    <source>
        <strain evidence="6">KCTC 12344</strain>
    </source>
</reference>
<dbReference type="EMBL" id="BMWW01000005">
    <property type="protein sequence ID" value="GGY94711.1"/>
    <property type="molecule type" value="Genomic_DNA"/>
</dbReference>
<dbReference type="Gene3D" id="3.20.20.80">
    <property type="entry name" value="Glycosidases"/>
    <property type="match status" value="1"/>
</dbReference>
<feature type="chain" id="PRO_5044606670" evidence="3">
    <location>
        <begin position="24"/>
        <end position="549"/>
    </location>
</feature>
<evidence type="ECO:0000313" key="9">
    <source>
        <dbReference type="Proteomes" id="UP000619512"/>
    </source>
</evidence>
<sequence length="549" mass="60675">MKTFARTLVCLAVAAACGSAALAAELPRLVTKDGRHALMVDGAPYVMLGAQAHNSSNYVAALPKVWAAVADANANTLEIPVAWEQIEPVEGRFDFSYVDTLVQQARERNVRLVLLWFGTWKNTGPSYVPEWVKFNNSRFPRMVDKDGKPIYCLSPHGTETLKADRKAFVELMTHLKKIDGEQHTVIMMQVQNEVGTYGYARDYSPTAQKAFAQAVPAAVLKQQKAPVKGAASGTWQQVYGDYAEQYFHTYAIASYIEEIAKAGRAVYDLPMFVNNALRDAVEPLAPWKKNFASGGPTYDVIGIYKAAAPHIDVAGPDIYEPASNKVAATLDKFHRPDNALFVPEIGNSTAYPRYAFAVLGRGGIGFAPFGIDYADYSNFPLGSKATDRSMVAPFGTIYNVFRPMMRQWAQWAFEGRTHGVAEGDDRAPQTIALRNWKATVSFREWQFGEAQYFKHIQDKPAGTESPNGGVAVAQIGDNEFVVVGQHARIKFEGAGSNAGKPSAYARVEEGQFDDKGRWTMERNWNGDQTDYGLNFMARPTVLRVRLGTY</sequence>
<dbReference type="InterPro" id="IPR040719">
    <property type="entry name" value="DUF5597"/>
</dbReference>
<evidence type="ECO:0000256" key="1">
    <source>
        <dbReference type="ARBA" id="ARBA00022801"/>
    </source>
</evidence>
<evidence type="ECO:0000313" key="7">
    <source>
        <dbReference type="EMBL" id="QBQ35833.1"/>
    </source>
</evidence>
<dbReference type="InterPro" id="IPR013529">
    <property type="entry name" value="Glyco_hydro_42_N"/>
</dbReference>
<dbReference type="Gene3D" id="2.60.220.20">
    <property type="entry name" value="putative beta-Galactosidase from caulobacter crescentus"/>
    <property type="match status" value="1"/>
</dbReference>
<evidence type="ECO:0000256" key="2">
    <source>
        <dbReference type="ARBA" id="ARBA00023295"/>
    </source>
</evidence>
<evidence type="ECO:0000259" key="4">
    <source>
        <dbReference type="Pfam" id="PF02449"/>
    </source>
</evidence>
<feature type="signal peptide" evidence="3">
    <location>
        <begin position="1"/>
        <end position="23"/>
    </location>
</feature>
<dbReference type="PROSITE" id="PS51257">
    <property type="entry name" value="PROKAR_LIPOPROTEIN"/>
    <property type="match status" value="1"/>
</dbReference>
<evidence type="ECO:0000256" key="3">
    <source>
        <dbReference type="SAM" id="SignalP"/>
    </source>
</evidence>
<dbReference type="GO" id="GO:0004565">
    <property type="term" value="F:beta-galactosidase activity"/>
    <property type="evidence" value="ECO:0007669"/>
    <property type="project" value="InterPro"/>
</dbReference>
<keyword evidence="8" id="KW-1185">Reference proteome</keyword>
<feature type="domain" description="DUF5597" evidence="5">
    <location>
        <begin position="395"/>
        <end position="535"/>
    </location>
</feature>
<dbReference type="Proteomes" id="UP000294359">
    <property type="component" value="Chromosome"/>
</dbReference>
<reference evidence="6" key="1">
    <citation type="journal article" date="2014" name="Int. J. Syst. Evol. Microbiol.">
        <title>Complete genome sequence of Corynebacterium casei LMG S-19264T (=DSM 44701T), isolated from a smear-ripened cheese.</title>
        <authorList>
            <consortium name="US DOE Joint Genome Institute (JGI-PGF)"/>
            <person name="Walter F."/>
            <person name="Albersmeier A."/>
            <person name="Kalinowski J."/>
            <person name="Ruckert C."/>
        </authorList>
    </citation>
    <scope>NUCLEOTIDE SEQUENCE</scope>
    <source>
        <strain evidence="6">KCTC 12344</strain>
    </source>
</reference>
<reference evidence="7 8" key="2">
    <citation type="submission" date="2019-03" db="EMBL/GenBank/DDBJ databases">
        <title>Draft Genome Sequences of Six Type Strains of the Genus Massilia.</title>
        <authorList>
            <person name="Miess H."/>
            <person name="Frediansyhah A."/>
            <person name="Gross H."/>
        </authorList>
    </citation>
    <scope>NUCLEOTIDE SEQUENCE [LARGE SCALE GENOMIC DNA]</scope>
    <source>
        <strain evidence="7 8">DSM 17505</strain>
    </source>
</reference>
<evidence type="ECO:0000313" key="6">
    <source>
        <dbReference type="EMBL" id="GGY94711.1"/>
    </source>
</evidence>
<dbReference type="InterPro" id="IPR017853">
    <property type="entry name" value="GH"/>
</dbReference>
<dbReference type="SUPFAM" id="SSF51445">
    <property type="entry name" value="(Trans)glycosidases"/>
    <property type="match status" value="1"/>
</dbReference>